<evidence type="ECO:0000313" key="8">
    <source>
        <dbReference type="EMBL" id="TPR11609.1"/>
    </source>
</evidence>
<dbReference type="VEuPathDB" id="FungiDB:ATCC64974_18330"/>
<feature type="compositionally biased region" description="Polar residues" evidence="6">
    <location>
        <begin position="912"/>
        <end position="922"/>
    </location>
</feature>
<dbReference type="GO" id="GO:0006298">
    <property type="term" value="P:mismatch repair"/>
    <property type="evidence" value="ECO:0007669"/>
    <property type="project" value="InterPro"/>
</dbReference>
<dbReference type="VEuPathDB" id="FungiDB:M747DRAFT_328471"/>
<dbReference type="Pfam" id="PF05192">
    <property type="entry name" value="MutS_III"/>
    <property type="match status" value="1"/>
</dbReference>
<dbReference type="SUPFAM" id="SSF52540">
    <property type="entry name" value="P-loop containing nucleoside triphosphate hydrolases"/>
    <property type="match status" value="1"/>
</dbReference>
<evidence type="ECO:0000256" key="5">
    <source>
        <dbReference type="ARBA" id="ARBA00023254"/>
    </source>
</evidence>
<dbReference type="GO" id="GO:0005524">
    <property type="term" value="F:ATP binding"/>
    <property type="evidence" value="ECO:0007669"/>
    <property type="project" value="UniProtKB-KW"/>
</dbReference>
<dbReference type="VEuPathDB" id="FungiDB:An01g06260"/>
<protein>
    <submittedName>
        <fullName evidence="8">AT hook motif family protein</fullName>
    </submittedName>
</protein>
<dbReference type="SUPFAM" id="SSF48334">
    <property type="entry name" value="DNA repair protein MutS, domain III"/>
    <property type="match status" value="1"/>
</dbReference>
<dbReference type="GO" id="GO:0005634">
    <property type="term" value="C:nucleus"/>
    <property type="evidence" value="ECO:0007669"/>
    <property type="project" value="TreeGrafter"/>
</dbReference>
<dbReference type="InterPro" id="IPR007860">
    <property type="entry name" value="DNA_mmatch_repair_MutS_con_dom"/>
</dbReference>
<dbReference type="SMART" id="SM00534">
    <property type="entry name" value="MUTSac"/>
    <property type="match status" value="1"/>
</dbReference>
<evidence type="ECO:0000256" key="2">
    <source>
        <dbReference type="ARBA" id="ARBA00022741"/>
    </source>
</evidence>
<keyword evidence="4" id="KW-0238">DNA-binding</keyword>
<keyword evidence="3" id="KW-0067">ATP-binding</keyword>
<dbReference type="InterPro" id="IPR007861">
    <property type="entry name" value="DNA_mismatch_repair_MutS_clamp"/>
</dbReference>
<dbReference type="Pfam" id="PF05188">
    <property type="entry name" value="MutS_II"/>
    <property type="match status" value="1"/>
</dbReference>
<evidence type="ECO:0000259" key="7">
    <source>
        <dbReference type="PROSITE" id="PS00486"/>
    </source>
</evidence>
<dbReference type="GO" id="GO:0030983">
    <property type="term" value="F:mismatched DNA binding"/>
    <property type="evidence" value="ECO:0007669"/>
    <property type="project" value="InterPro"/>
</dbReference>
<evidence type="ECO:0000256" key="3">
    <source>
        <dbReference type="ARBA" id="ARBA00022840"/>
    </source>
</evidence>
<dbReference type="FunFam" id="3.40.50.300:FF:002054">
    <property type="entry name" value="DNA mismatch repair protein MSH4"/>
    <property type="match status" value="1"/>
</dbReference>
<proteinExistence type="inferred from homology"/>
<dbReference type="VEuPathDB" id="FungiDB:ASPNIDRAFT2_1161906"/>
<evidence type="ECO:0000313" key="9">
    <source>
        <dbReference type="Proteomes" id="UP000197666"/>
    </source>
</evidence>
<dbReference type="PROSITE" id="PS00486">
    <property type="entry name" value="DNA_MISMATCH_REPAIR_2"/>
    <property type="match status" value="1"/>
</dbReference>
<dbReference type="InterPro" id="IPR027417">
    <property type="entry name" value="P-loop_NTPase"/>
</dbReference>
<feature type="domain" description="DNA mismatch repair proteins mutS family" evidence="7">
    <location>
        <begin position="637"/>
        <end position="653"/>
    </location>
</feature>
<organism evidence="8 9">
    <name type="scientific">Aspergillus niger</name>
    <dbReference type="NCBI Taxonomy" id="5061"/>
    <lineage>
        <taxon>Eukaryota</taxon>
        <taxon>Fungi</taxon>
        <taxon>Dikarya</taxon>
        <taxon>Ascomycota</taxon>
        <taxon>Pezizomycotina</taxon>
        <taxon>Eurotiomycetes</taxon>
        <taxon>Eurotiomycetidae</taxon>
        <taxon>Eurotiales</taxon>
        <taxon>Aspergillaceae</taxon>
        <taxon>Aspergillus</taxon>
        <taxon>Aspergillus subgen. Circumdati</taxon>
    </lineage>
</organism>
<keyword evidence="2" id="KW-0547">Nucleotide-binding</keyword>
<dbReference type="InterPro" id="IPR036678">
    <property type="entry name" value="MutS_con_dom_sf"/>
</dbReference>
<evidence type="ECO:0000256" key="1">
    <source>
        <dbReference type="ARBA" id="ARBA00006271"/>
    </source>
</evidence>
<dbReference type="EMBL" id="NKJJ02000004">
    <property type="protein sequence ID" value="TPR11609.1"/>
    <property type="molecule type" value="Genomic_DNA"/>
</dbReference>
<dbReference type="PANTHER" id="PTHR11361:SF21">
    <property type="entry name" value="MUTS PROTEIN HOMOLOG 4"/>
    <property type="match status" value="1"/>
</dbReference>
<evidence type="ECO:0000256" key="6">
    <source>
        <dbReference type="SAM" id="MobiDB-lite"/>
    </source>
</evidence>
<dbReference type="AlphaFoldDB" id="A0A505IKW5"/>
<dbReference type="InterPro" id="IPR000432">
    <property type="entry name" value="DNA_mismatch_repair_MutS_C"/>
</dbReference>
<sequence>MSVSFARSSSIGAASSVAPFFRTSTFPRTTPRPTTTATSVASQDIICAVSESRGISSTVGLAFVNLSTAETVLCQICDSQTYVRTVTKIGVFEPTEILFATSAKESKLFYIIQENIQDTTFTFLDRKFWSERAGHDYVDRLAFSGDVEPIKIVLGGNYYAACCFAAVLKYVELELNRTFTCHSLRIRFEPSQGSMSIDLSTIVSLELIQNIHNAKSKDSLYGLLNETLTPMGARLLRANILQPSTEESKLQARYDAVEDLSTKEDMFVSVRQALKGFVDADKVLTSLILVPNKRALQYAEQSVNNVIMVKTYVGSIKLVYKALMAAQSSLLTTIREVALCAPAGHRAVQQMIEETLNEHVTYQTRPLDLRNQRIYCVRAGVNSLLDVARQTYKEANTDAADLVAELAETYSIALDLKFDRARQYYISLSATTVESLPDVFINVFRKKNRIECQTLDLVKLNQKITDAHNEVINMSDETVQGLIHNICSEISGLFKVSEAIAILDILTAFAQLATSNDYIRPELTDTLAIKSGRHPIREKIHTKKFIPNDAYATQQSRFQIITGCNMSGKSTYIRTLALMTVMAQIGCFIPAEYASFPIVHQLFARVSTSDDLEANISTFAAEMREMAFILRNIEPRSMVIVDELGRGTSTTDGLAIAIAIVEALVESHALVWFVTHFRDLALIMGERNGVVSLHLTAEVSPDASKMTMLYKIAEGIDTNQFYGLALAKLVDLPPGVLETAQQVSQKLNQLAKRRHSRSRALAVTRRRNLILSLKEQLLLVRNGTMEGEALRKWLKRLQDDFALSMTAIDEDAACASDEDAPAPREVYEDTSSTGNLLFDDEGPELHHSSDLGETLVQTAEGQLEISESEALLESPNDCISRLFAPPSGVSERPVDGLATSRSENNDDSSDEQNTISSMDDES</sequence>
<dbReference type="Gene3D" id="3.30.420.110">
    <property type="entry name" value="MutS, connector domain"/>
    <property type="match status" value="1"/>
</dbReference>
<dbReference type="SUPFAM" id="SSF53150">
    <property type="entry name" value="DNA repair protein MutS, domain II"/>
    <property type="match status" value="1"/>
</dbReference>
<dbReference type="InterPro" id="IPR036187">
    <property type="entry name" value="DNA_mismatch_repair_MutS_sf"/>
</dbReference>
<dbReference type="GO" id="GO:0140664">
    <property type="term" value="F:ATP-dependent DNA damage sensor activity"/>
    <property type="evidence" value="ECO:0007669"/>
    <property type="project" value="InterPro"/>
</dbReference>
<gene>
    <name evidence="8" type="ORF">CAN33_0049570</name>
</gene>
<comment type="similarity">
    <text evidence="1">Belongs to the DNA mismatch repair MutS family.</text>
</comment>
<dbReference type="Gene3D" id="1.10.1420.10">
    <property type="match status" value="2"/>
</dbReference>
<feature type="region of interest" description="Disordered" evidence="6">
    <location>
        <begin position="814"/>
        <end position="848"/>
    </location>
</feature>
<feature type="region of interest" description="Disordered" evidence="6">
    <location>
        <begin position="877"/>
        <end position="922"/>
    </location>
</feature>
<dbReference type="GO" id="GO:0007131">
    <property type="term" value="P:reciprocal meiotic recombination"/>
    <property type="evidence" value="ECO:0007669"/>
    <property type="project" value="TreeGrafter"/>
</dbReference>
<dbReference type="Gene3D" id="3.40.50.300">
    <property type="entry name" value="P-loop containing nucleotide triphosphate hydrolases"/>
    <property type="match status" value="1"/>
</dbReference>
<dbReference type="InterPro" id="IPR045076">
    <property type="entry name" value="MutS"/>
</dbReference>
<comment type="caution">
    <text evidence="8">The sequence shown here is derived from an EMBL/GenBank/DDBJ whole genome shotgun (WGS) entry which is preliminary data.</text>
</comment>
<dbReference type="Pfam" id="PF00488">
    <property type="entry name" value="MutS_V"/>
    <property type="match status" value="1"/>
</dbReference>
<evidence type="ECO:0000256" key="4">
    <source>
        <dbReference type="ARBA" id="ARBA00023125"/>
    </source>
</evidence>
<dbReference type="InterPro" id="IPR007696">
    <property type="entry name" value="DNA_mismatch_repair_MutS_core"/>
</dbReference>
<keyword evidence="5" id="KW-0469">Meiosis</keyword>
<dbReference type="PANTHER" id="PTHR11361">
    <property type="entry name" value="DNA MISMATCH REPAIR PROTEIN MUTS FAMILY MEMBER"/>
    <property type="match status" value="1"/>
</dbReference>
<accession>A0A505IKW5</accession>
<dbReference type="Proteomes" id="UP000197666">
    <property type="component" value="Unassembled WGS sequence"/>
</dbReference>
<dbReference type="Pfam" id="PF05190">
    <property type="entry name" value="MutS_IV"/>
    <property type="match status" value="1"/>
</dbReference>
<reference evidence="9" key="1">
    <citation type="submission" date="2018-10" db="EMBL/GenBank/DDBJ databases">
        <title>FDA dAtabase for Regulatory Grade micrObial Sequences (FDA-ARGOS): Supporting development and validation of Infectious Disease Dx tests.</title>
        <authorList>
            <person name="Kerrigan L."/>
            <person name="Tallon L."/>
            <person name="Sadzewicz L."/>
            <person name="Sengamalay N."/>
            <person name="Ott S."/>
            <person name="Godinez A."/>
            <person name="Nagaraj S."/>
            <person name="Vavikolanu K."/>
            <person name="Nadendla S."/>
            <person name="George J."/>
            <person name="Sichtig H."/>
        </authorList>
    </citation>
    <scope>NUCLEOTIDE SEQUENCE [LARGE SCALE GENOMIC DNA]</scope>
    <source>
        <strain evidence="9">FDAARGOS_311</strain>
    </source>
</reference>
<name>A0A505IKW5_ASPNG</name>
<dbReference type="SMART" id="SM00533">
    <property type="entry name" value="MUTSd"/>
    <property type="match status" value="1"/>
</dbReference>